<organism evidence="10 11">
    <name type="scientific">Galendromus occidentalis</name>
    <name type="common">western predatory mite</name>
    <dbReference type="NCBI Taxonomy" id="34638"/>
    <lineage>
        <taxon>Eukaryota</taxon>
        <taxon>Metazoa</taxon>
        <taxon>Ecdysozoa</taxon>
        <taxon>Arthropoda</taxon>
        <taxon>Chelicerata</taxon>
        <taxon>Arachnida</taxon>
        <taxon>Acari</taxon>
        <taxon>Parasitiformes</taxon>
        <taxon>Mesostigmata</taxon>
        <taxon>Gamasina</taxon>
        <taxon>Phytoseioidea</taxon>
        <taxon>Phytoseiidae</taxon>
        <taxon>Typhlodrominae</taxon>
        <taxon>Galendromus</taxon>
    </lineage>
</organism>
<evidence type="ECO:0000256" key="5">
    <source>
        <dbReference type="ARBA" id="ARBA00022741"/>
    </source>
</evidence>
<feature type="region of interest" description="Disordered" evidence="8">
    <location>
        <begin position="1"/>
        <end position="27"/>
    </location>
</feature>
<name>A0AAJ6QVW0_9ACAR</name>
<gene>
    <name evidence="11" type="primary">LOC100907145</name>
</gene>
<dbReference type="NCBIfam" id="TIGR01217">
    <property type="entry name" value="ac_ac_CoA_syn"/>
    <property type="match status" value="1"/>
</dbReference>
<comment type="catalytic activity">
    <reaction evidence="7">
        <text>acetoacetate + ATP + CoA = acetoacetyl-CoA + AMP + diphosphate</text>
        <dbReference type="Rhea" id="RHEA:16117"/>
        <dbReference type="ChEBI" id="CHEBI:13705"/>
        <dbReference type="ChEBI" id="CHEBI:30616"/>
        <dbReference type="ChEBI" id="CHEBI:33019"/>
        <dbReference type="ChEBI" id="CHEBI:57286"/>
        <dbReference type="ChEBI" id="CHEBI:57287"/>
        <dbReference type="ChEBI" id="CHEBI:456215"/>
        <dbReference type="EC" id="6.2.1.16"/>
    </reaction>
</comment>
<evidence type="ECO:0000313" key="10">
    <source>
        <dbReference type="Proteomes" id="UP000694867"/>
    </source>
</evidence>
<reference evidence="11" key="1">
    <citation type="submission" date="2025-08" db="UniProtKB">
        <authorList>
            <consortium name="RefSeq"/>
        </authorList>
    </citation>
    <scope>IDENTIFICATION</scope>
</reference>
<evidence type="ECO:0000256" key="6">
    <source>
        <dbReference type="ARBA" id="ARBA00022840"/>
    </source>
</evidence>
<dbReference type="InterPro" id="IPR000873">
    <property type="entry name" value="AMP-dep_synth/lig_dom"/>
</dbReference>
<dbReference type="Gene3D" id="3.30.300.30">
    <property type="match status" value="1"/>
</dbReference>
<dbReference type="InterPro" id="IPR020845">
    <property type="entry name" value="AMP-binding_CS"/>
</dbReference>
<evidence type="ECO:0000256" key="1">
    <source>
        <dbReference type="ARBA" id="ARBA00006432"/>
    </source>
</evidence>
<evidence type="ECO:0000256" key="3">
    <source>
        <dbReference type="ARBA" id="ARBA00015326"/>
    </source>
</evidence>
<comment type="similarity">
    <text evidence="1 7">Belongs to the ATP-dependent AMP-binding enzyme family.</text>
</comment>
<dbReference type="PROSITE" id="PS00455">
    <property type="entry name" value="AMP_BINDING"/>
    <property type="match status" value="1"/>
</dbReference>
<evidence type="ECO:0000256" key="8">
    <source>
        <dbReference type="SAM" id="MobiDB-lite"/>
    </source>
</evidence>
<dbReference type="Gene3D" id="3.40.50.12780">
    <property type="entry name" value="N-terminal domain of ligase-like"/>
    <property type="match status" value="1"/>
</dbReference>
<sequence length="679" mass="76073">MATRGSTGSNQISDGTPPKTWSHGLLDRPDKKQDIFRNRINRKYGLALGNYHDLYEWSVGADSFTCFWEEFLDFSGIIVSEKHNQIVDDVPMHEIPRWFRGCRLNYAENILRKRDDSVALYVTDERLTRTRKITFSELYRQVARFAKLLSSFGVQKGDRVCGYVANTEHSVFAYLASASIGAIWSSTSPDLGHRAVVDRFQQIKPKVIFAVEKQIYNGKIHDKLTNLELILKNLDSVEAVVILPFDEDSSSDISFLKNSFHLKDVLAEVDDDPKLDFVQVPFDHPLCILFSSGTTGKPKCMVHSVGGTLIQHRKEHELLGDLGQNDILFYFTTTGWMMWNWLLSGLAAGAALVLFEGTPISASSPFLLFEMAGMLGVTVFGTSAKYLATLEEKLSEGSPGRLYNLGALHTVLSTGSPLMPHSFDYVFEHIKADVMLGSISGGSDIVSCFVGQNCTLPTVRGQVQSRNLGMDIVAYSNEGLPVWDEEGELVCRKPFPAMPVYFWGDSDGELYRRAYFSRFPNVWHHGDFCMVDSKTRGVIMLGRSDATLNPNGVRFGSVEIYNVVETEPRIKDSVCVSYLSKKTKDEKVVLFVKMADEDDITEDLRTKLKSMIRGALSARHVPSLIIRVRDIPYTLNLKKVELAVKKIINGNTAVDPSTLSNPECLEEYKALIPMMSILD</sequence>
<keyword evidence="7" id="KW-0443">Lipid metabolism</keyword>
<comment type="subcellular location">
    <subcellularLocation>
        <location evidence="7">Cytoplasm</location>
        <location evidence="7">Cytosol</location>
    </subcellularLocation>
</comment>
<proteinExistence type="inferred from homology"/>
<evidence type="ECO:0000256" key="4">
    <source>
        <dbReference type="ARBA" id="ARBA00022598"/>
    </source>
</evidence>
<comment type="function">
    <text evidence="7">Converts acetoacetate to acetoacetyl-CoA in the cytosol.</text>
</comment>
<keyword evidence="10" id="KW-1185">Reference proteome</keyword>
<dbReference type="PANTHER" id="PTHR42921:SF1">
    <property type="entry name" value="ACETOACETYL-COA SYNTHETASE"/>
    <property type="match status" value="1"/>
</dbReference>
<keyword evidence="5 7" id="KW-0547">Nucleotide-binding</keyword>
<dbReference type="GO" id="GO:0005524">
    <property type="term" value="F:ATP binding"/>
    <property type="evidence" value="ECO:0007669"/>
    <property type="project" value="UniProtKB-UniRule"/>
</dbReference>
<keyword evidence="6 7" id="KW-0067">ATP-binding</keyword>
<dbReference type="InterPro" id="IPR045851">
    <property type="entry name" value="AMP-bd_C_sf"/>
</dbReference>
<dbReference type="GeneID" id="100907145"/>
<dbReference type="NCBIfam" id="NF002937">
    <property type="entry name" value="PRK03584.1"/>
    <property type="match status" value="1"/>
</dbReference>
<dbReference type="SUPFAM" id="SSF56801">
    <property type="entry name" value="Acetyl-CoA synthetase-like"/>
    <property type="match status" value="1"/>
</dbReference>
<protein>
    <recommendedName>
        <fullName evidence="3 7">Acetoacetyl-CoA synthetase</fullName>
        <ecNumber evidence="2 7">6.2.1.16</ecNumber>
    </recommendedName>
</protein>
<dbReference type="GO" id="GO:0006631">
    <property type="term" value="P:fatty acid metabolic process"/>
    <property type="evidence" value="ECO:0007669"/>
    <property type="project" value="UniProtKB-UniRule"/>
</dbReference>
<evidence type="ECO:0000256" key="2">
    <source>
        <dbReference type="ARBA" id="ARBA00012988"/>
    </source>
</evidence>
<dbReference type="Pfam" id="PF00501">
    <property type="entry name" value="AMP-binding"/>
    <property type="match status" value="1"/>
</dbReference>
<feature type="domain" description="AMP-dependent synthetase/ligase" evidence="9">
    <location>
        <begin position="113"/>
        <end position="495"/>
    </location>
</feature>
<dbReference type="InterPro" id="IPR005914">
    <property type="entry name" value="Acac_CoA_synth"/>
</dbReference>
<dbReference type="Proteomes" id="UP000694867">
    <property type="component" value="Unplaced"/>
</dbReference>
<dbReference type="InterPro" id="IPR042099">
    <property type="entry name" value="ANL_N_sf"/>
</dbReference>
<keyword evidence="7" id="KW-0276">Fatty acid metabolism</keyword>
<dbReference type="EC" id="6.2.1.16" evidence="2 7"/>
<keyword evidence="7" id="KW-0963">Cytoplasm</keyword>
<evidence type="ECO:0000259" key="9">
    <source>
        <dbReference type="Pfam" id="PF00501"/>
    </source>
</evidence>
<evidence type="ECO:0000313" key="11">
    <source>
        <dbReference type="RefSeq" id="XP_003745504.1"/>
    </source>
</evidence>
<dbReference type="PANTHER" id="PTHR42921">
    <property type="entry name" value="ACETOACETYL-COA SYNTHETASE"/>
    <property type="match status" value="1"/>
</dbReference>
<dbReference type="GO" id="GO:0005829">
    <property type="term" value="C:cytosol"/>
    <property type="evidence" value="ECO:0007669"/>
    <property type="project" value="UniProtKB-SubCell"/>
</dbReference>
<feature type="compositionally biased region" description="Polar residues" evidence="8">
    <location>
        <begin position="1"/>
        <end position="14"/>
    </location>
</feature>
<evidence type="ECO:0000256" key="7">
    <source>
        <dbReference type="RuleBase" id="RU367019"/>
    </source>
</evidence>
<keyword evidence="4 7" id="KW-0436">Ligase</keyword>
<dbReference type="KEGG" id="goe:100907145"/>
<dbReference type="RefSeq" id="XP_003745504.1">
    <property type="nucleotide sequence ID" value="XM_003745456.1"/>
</dbReference>
<accession>A0AAJ6QVW0</accession>
<dbReference type="GO" id="GO:0030729">
    <property type="term" value="F:acetoacetate-CoA ligase activity"/>
    <property type="evidence" value="ECO:0007669"/>
    <property type="project" value="UniProtKB-UniRule"/>
</dbReference>
<dbReference type="AlphaFoldDB" id="A0AAJ6QVW0"/>